<feature type="transmembrane region" description="Helical" evidence="6">
    <location>
        <begin position="214"/>
        <end position="233"/>
    </location>
</feature>
<feature type="transmembrane region" description="Helical" evidence="6">
    <location>
        <begin position="340"/>
        <end position="361"/>
    </location>
</feature>
<feature type="transmembrane region" description="Helical" evidence="6">
    <location>
        <begin position="315"/>
        <end position="334"/>
    </location>
</feature>
<evidence type="ECO:0000256" key="3">
    <source>
        <dbReference type="ARBA" id="ARBA00022692"/>
    </source>
</evidence>
<dbReference type="RefSeq" id="WP_235705280.1">
    <property type="nucleotide sequence ID" value="NZ_JAKGBZ010000035.1"/>
</dbReference>
<keyword evidence="4 6" id="KW-1133">Transmembrane helix</keyword>
<feature type="transmembrane region" description="Helical" evidence="6">
    <location>
        <begin position="288"/>
        <end position="308"/>
    </location>
</feature>
<dbReference type="PANTHER" id="PTHR47089:SF1">
    <property type="entry name" value="GUANOSINE ABC TRANSPORTER PERMEASE PROTEIN NUPP"/>
    <property type="match status" value="1"/>
</dbReference>
<keyword evidence="5 6" id="KW-0472">Membrane</keyword>
<gene>
    <name evidence="7" type="ORF">L2A60_15000</name>
</gene>
<reference evidence="7 8" key="1">
    <citation type="submission" date="2022-01" db="EMBL/GenBank/DDBJ databases">
        <authorList>
            <person name="Won M."/>
            <person name="Kim S.-J."/>
            <person name="Kwon S.-W."/>
        </authorList>
    </citation>
    <scope>NUCLEOTIDE SEQUENCE [LARGE SCALE GENOMIC DNA]</scope>
    <source>
        <strain evidence="7 8">KCTC 23505</strain>
    </source>
</reference>
<evidence type="ECO:0000256" key="4">
    <source>
        <dbReference type="ARBA" id="ARBA00022989"/>
    </source>
</evidence>
<dbReference type="PANTHER" id="PTHR47089">
    <property type="entry name" value="ABC TRANSPORTER, PERMEASE PROTEIN"/>
    <property type="match status" value="1"/>
</dbReference>
<dbReference type="Proteomes" id="UP001521209">
    <property type="component" value="Unassembled WGS sequence"/>
</dbReference>
<dbReference type="CDD" id="cd06580">
    <property type="entry name" value="TM_PBP1_transp_TpRbsC_like"/>
    <property type="match status" value="1"/>
</dbReference>
<sequence length="368" mass="38584">MDDIDIRPPAPAKLYLYDISTSIRIRSLQRLRAIGFPIAAVLVALCAGAALLAINGFNALDVFTVMIGGVFRNIHSITEMLLIATPLILIGVGLCVAFRCSMWNIGAEGQYYAGAVAATFFGVHLNGLPAPLHIVLILAAGSIAGAAWAAIAGLLKIYFNASEIVTTIMLNYIATIATSYLVTGPMMEAGVTYPQSTELPHALRLPILLPHTRLHIGILIAIALAVIVQAFLFRSSAGYALRVVGINPHAARYAGISVRRSVVLAISISGALAGLAGAIQIAGVDFRLYQNISPGYGFTGIAVALLAYNRPIGAIFSGILFAVLSAGSVLMQMNSQVPQVLVFVIEGMVILSVVAFGALGMRAGRSAV</sequence>
<evidence type="ECO:0000256" key="2">
    <source>
        <dbReference type="ARBA" id="ARBA00022475"/>
    </source>
</evidence>
<evidence type="ECO:0000313" key="7">
    <source>
        <dbReference type="EMBL" id="MCF3947986.1"/>
    </source>
</evidence>
<evidence type="ECO:0000256" key="1">
    <source>
        <dbReference type="ARBA" id="ARBA00004651"/>
    </source>
</evidence>
<feature type="transmembrane region" description="Helical" evidence="6">
    <location>
        <begin position="33"/>
        <end position="54"/>
    </location>
</feature>
<accession>A0ABS9DZ25</accession>
<evidence type="ECO:0000256" key="6">
    <source>
        <dbReference type="SAM" id="Phobius"/>
    </source>
</evidence>
<dbReference type="EMBL" id="JAKGBZ010000035">
    <property type="protein sequence ID" value="MCF3947986.1"/>
    <property type="molecule type" value="Genomic_DNA"/>
</dbReference>
<evidence type="ECO:0000313" key="8">
    <source>
        <dbReference type="Proteomes" id="UP001521209"/>
    </source>
</evidence>
<comment type="subcellular location">
    <subcellularLocation>
        <location evidence="1">Cell membrane</location>
        <topology evidence="1">Multi-pass membrane protein</topology>
    </subcellularLocation>
</comment>
<keyword evidence="3 6" id="KW-0812">Transmembrane</keyword>
<dbReference type="InterPro" id="IPR001851">
    <property type="entry name" value="ABC_transp_permease"/>
</dbReference>
<keyword evidence="2" id="KW-1003">Cell membrane</keyword>
<protein>
    <submittedName>
        <fullName evidence="7">ABC transporter permease</fullName>
    </submittedName>
</protein>
<feature type="transmembrane region" description="Helical" evidence="6">
    <location>
        <begin position="74"/>
        <end position="98"/>
    </location>
</feature>
<organism evidence="7 8">
    <name type="scientific">Acidiphilium iwatense</name>
    <dbReference type="NCBI Taxonomy" id="768198"/>
    <lineage>
        <taxon>Bacteria</taxon>
        <taxon>Pseudomonadati</taxon>
        <taxon>Pseudomonadota</taxon>
        <taxon>Alphaproteobacteria</taxon>
        <taxon>Acetobacterales</taxon>
        <taxon>Acidocellaceae</taxon>
        <taxon>Acidiphilium</taxon>
    </lineage>
</organism>
<dbReference type="Pfam" id="PF02653">
    <property type="entry name" value="BPD_transp_2"/>
    <property type="match status" value="1"/>
</dbReference>
<comment type="caution">
    <text evidence="7">The sequence shown here is derived from an EMBL/GenBank/DDBJ whole genome shotgun (WGS) entry which is preliminary data.</text>
</comment>
<feature type="transmembrane region" description="Helical" evidence="6">
    <location>
        <begin position="134"/>
        <end position="155"/>
    </location>
</feature>
<name>A0ABS9DZ25_9PROT</name>
<feature type="transmembrane region" description="Helical" evidence="6">
    <location>
        <begin position="164"/>
        <end position="182"/>
    </location>
</feature>
<keyword evidence="8" id="KW-1185">Reference proteome</keyword>
<feature type="transmembrane region" description="Helical" evidence="6">
    <location>
        <begin position="262"/>
        <end position="282"/>
    </location>
</feature>
<evidence type="ECO:0000256" key="5">
    <source>
        <dbReference type="ARBA" id="ARBA00023136"/>
    </source>
</evidence>
<feature type="transmembrane region" description="Helical" evidence="6">
    <location>
        <begin position="110"/>
        <end position="128"/>
    </location>
</feature>
<proteinExistence type="predicted"/>